<evidence type="ECO:0000256" key="2">
    <source>
        <dbReference type="ARBA" id="ARBA00023295"/>
    </source>
</evidence>
<keyword evidence="2 3" id="KW-0326">Glycosidase</keyword>
<keyword evidence="1 3" id="KW-0378">Hydrolase</keyword>
<dbReference type="InterPro" id="IPR017853">
    <property type="entry name" value="GH"/>
</dbReference>
<evidence type="ECO:0000256" key="1">
    <source>
        <dbReference type="ARBA" id="ARBA00022801"/>
    </source>
</evidence>
<dbReference type="PANTHER" id="PTHR46066">
    <property type="entry name" value="CHITINASE DOMAIN-CONTAINING PROTEIN 1 FAMILY MEMBER"/>
    <property type="match status" value="1"/>
</dbReference>
<proteinExistence type="inferred from homology"/>
<evidence type="ECO:0000256" key="4">
    <source>
        <dbReference type="RuleBase" id="RU004453"/>
    </source>
</evidence>
<dbReference type="GO" id="GO:0004553">
    <property type="term" value="F:hydrolase activity, hydrolyzing O-glycosyl compounds"/>
    <property type="evidence" value="ECO:0007669"/>
    <property type="project" value="InterPro"/>
</dbReference>
<sequence>MKKIAIIFLSFALILSIFFIFTINSKYQELKNNIISSYFENHYYINNEEILDNSIIEKNGKILISYNTIKKYIDDEVTLSNSSTRVYFTLRNVEFNAGNTLVDRYIYDYLKSFNLPVIKANNNNYISYDMLSKFYKLRLLKYEKSSNVYVFTDGLKVAIIDKKTKITGRLDKSSITLDKLNTGEKVYLFNSKINENNEYNIIDKNGYLGYIKSENINSINSVDMSIVKKSDRIKKQSNLETVNVMWDQVGSYSKNKNLTDTNYLKGINIISPTWFKINVDGIVLNEASLDYVNRVHSDKKMVWALFSNSFNKDWTSKMFTNEEFKKNTIAQILFYSSVYNLDGINIDFENMNLSDKANFVEFTKELGALLDEYKVYSSLDVTVPGGSDAYSKVLDRKKLSENVDYIMLMAYDEFWASSKVAGSVASANWTEKGIVGTLEEVDTSKLVLGIPLYTRIWEETKLKSGKKVAKSSTLSVKNSSKYITDNNIDIKYDKVSQQNYGEYYKNDKLNRIWFEDSKSFDMRKNLKSKYNLKGYGFWSIEFIDENTWNEIYKIIE</sequence>
<keyword evidence="7" id="KW-1185">Reference proteome</keyword>
<dbReference type="SMART" id="SM00636">
    <property type="entry name" value="Glyco_18"/>
    <property type="match status" value="1"/>
</dbReference>
<dbReference type="Gene3D" id="3.10.50.10">
    <property type="match status" value="1"/>
</dbReference>
<comment type="similarity">
    <text evidence="4">Belongs to the glycosyl hydrolase 18 family.</text>
</comment>
<feature type="domain" description="GH18" evidence="5">
    <location>
        <begin position="240"/>
        <end position="556"/>
    </location>
</feature>
<dbReference type="AlphaFoldDB" id="A0AAU9EKI1"/>
<organism evidence="6 7">
    <name type="scientific">Helicovermis profundi</name>
    <dbReference type="NCBI Taxonomy" id="3065157"/>
    <lineage>
        <taxon>Bacteria</taxon>
        <taxon>Bacillati</taxon>
        <taxon>Bacillota</taxon>
        <taxon>Clostridia</taxon>
        <taxon>Helicovermis</taxon>
    </lineage>
</organism>
<name>A0AAU9EKI1_9FIRM</name>
<reference evidence="6 7" key="1">
    <citation type="submission" date="2023-08" db="EMBL/GenBank/DDBJ databases">
        <title>Helicovermis profunda gen. nov., sp. nov., a novel mesophilic, fermentative bacterium within the Bacillota from a deep-sea hydrothermal vent chimney.</title>
        <authorList>
            <person name="Miyazaki U."/>
            <person name="Mizutani D."/>
            <person name="Hashimoto Y."/>
            <person name="Tame A."/>
            <person name="Sawayama S."/>
            <person name="Miyazaki J."/>
            <person name="Takai K."/>
            <person name="Nakagawa S."/>
        </authorList>
    </citation>
    <scope>NUCLEOTIDE SEQUENCE [LARGE SCALE GENOMIC DNA]</scope>
    <source>
        <strain evidence="6 7">S502</strain>
    </source>
</reference>
<protein>
    <recommendedName>
        <fullName evidence="5">GH18 domain-containing protein</fullName>
    </recommendedName>
</protein>
<dbReference type="InterPro" id="IPR001223">
    <property type="entry name" value="Glyco_hydro18_cat"/>
</dbReference>
<dbReference type="PROSITE" id="PS01095">
    <property type="entry name" value="GH18_1"/>
    <property type="match status" value="1"/>
</dbReference>
<dbReference type="Gene3D" id="3.20.20.80">
    <property type="entry name" value="Glycosidases"/>
    <property type="match status" value="1"/>
</dbReference>
<dbReference type="GO" id="GO:0005975">
    <property type="term" value="P:carbohydrate metabolic process"/>
    <property type="evidence" value="ECO:0007669"/>
    <property type="project" value="InterPro"/>
</dbReference>
<dbReference type="RefSeq" id="WP_338536801.1">
    <property type="nucleotide sequence ID" value="NZ_AP028654.1"/>
</dbReference>
<dbReference type="EMBL" id="AP028654">
    <property type="protein sequence ID" value="BEP28484.1"/>
    <property type="molecule type" value="Genomic_DNA"/>
</dbReference>
<dbReference type="Proteomes" id="UP001321786">
    <property type="component" value="Chromosome"/>
</dbReference>
<gene>
    <name evidence="6" type="ORF">HLPR_08150</name>
</gene>
<dbReference type="GO" id="GO:0008061">
    <property type="term" value="F:chitin binding"/>
    <property type="evidence" value="ECO:0007669"/>
    <property type="project" value="InterPro"/>
</dbReference>
<dbReference type="InterPro" id="IPR001579">
    <property type="entry name" value="Glyco_hydro_18_chit_AS"/>
</dbReference>
<evidence type="ECO:0000259" key="5">
    <source>
        <dbReference type="PROSITE" id="PS51910"/>
    </source>
</evidence>
<evidence type="ECO:0000256" key="3">
    <source>
        <dbReference type="RuleBase" id="RU000489"/>
    </source>
</evidence>
<dbReference type="PANTHER" id="PTHR46066:SF2">
    <property type="entry name" value="CHITINASE DOMAIN-CONTAINING PROTEIN 1"/>
    <property type="match status" value="1"/>
</dbReference>
<dbReference type="PROSITE" id="PS51910">
    <property type="entry name" value="GH18_2"/>
    <property type="match status" value="1"/>
</dbReference>
<dbReference type="SUPFAM" id="SSF51445">
    <property type="entry name" value="(Trans)glycosidases"/>
    <property type="match status" value="1"/>
</dbReference>
<accession>A0AAU9EKI1</accession>
<dbReference type="InterPro" id="IPR011583">
    <property type="entry name" value="Chitinase_II/V-like_cat"/>
</dbReference>
<evidence type="ECO:0000313" key="7">
    <source>
        <dbReference type="Proteomes" id="UP001321786"/>
    </source>
</evidence>
<evidence type="ECO:0000313" key="6">
    <source>
        <dbReference type="EMBL" id="BEP28484.1"/>
    </source>
</evidence>
<dbReference type="KEGG" id="hprf:HLPR_08150"/>
<dbReference type="Pfam" id="PF00704">
    <property type="entry name" value="Glyco_hydro_18"/>
    <property type="match status" value="1"/>
</dbReference>
<dbReference type="InterPro" id="IPR029070">
    <property type="entry name" value="Chitinase_insertion_sf"/>
</dbReference>